<organism evidence="2 3">
    <name type="scientific">Pipistrellus kuhlii</name>
    <name type="common">Kuhl's pipistrelle</name>
    <dbReference type="NCBI Taxonomy" id="59472"/>
    <lineage>
        <taxon>Eukaryota</taxon>
        <taxon>Metazoa</taxon>
        <taxon>Chordata</taxon>
        <taxon>Craniata</taxon>
        <taxon>Vertebrata</taxon>
        <taxon>Euteleostomi</taxon>
        <taxon>Mammalia</taxon>
        <taxon>Eutheria</taxon>
        <taxon>Laurasiatheria</taxon>
        <taxon>Chiroptera</taxon>
        <taxon>Yangochiroptera</taxon>
        <taxon>Vespertilionidae</taxon>
        <taxon>Pipistrellus</taxon>
    </lineage>
</organism>
<dbReference type="Proteomes" id="UP000558488">
    <property type="component" value="Unassembled WGS sequence"/>
</dbReference>
<evidence type="ECO:0000313" key="2">
    <source>
        <dbReference type="EMBL" id="KAF6269179.1"/>
    </source>
</evidence>
<gene>
    <name evidence="2" type="ORF">mPipKuh1_008118</name>
</gene>
<sequence length="125" mass="12715">MSPELGFSSVGSGVGGGIQSSLEPQSPSHQGNPAAQPAVPSLCSMCAPPGPPFTTPLGFCLIAQLPLYEPGSPGSSLELGFRAVGTGAQHSWSFYLLPARERQPGTQPPSSPAPSSPHTPRLSVP</sequence>
<feature type="compositionally biased region" description="Polar residues" evidence="1">
    <location>
        <begin position="22"/>
        <end position="33"/>
    </location>
</feature>
<feature type="region of interest" description="Disordered" evidence="1">
    <location>
        <begin position="1"/>
        <end position="42"/>
    </location>
</feature>
<feature type="region of interest" description="Disordered" evidence="1">
    <location>
        <begin position="99"/>
        <end position="125"/>
    </location>
</feature>
<comment type="caution">
    <text evidence="2">The sequence shown here is derived from an EMBL/GenBank/DDBJ whole genome shotgun (WGS) entry which is preliminary data.</text>
</comment>
<evidence type="ECO:0000313" key="3">
    <source>
        <dbReference type="Proteomes" id="UP000558488"/>
    </source>
</evidence>
<accession>A0A7J7QZB4</accession>
<proteinExistence type="predicted"/>
<reference evidence="2 3" key="1">
    <citation type="journal article" date="2020" name="Nature">
        <title>Six reference-quality genomes reveal evolution of bat adaptations.</title>
        <authorList>
            <person name="Jebb D."/>
            <person name="Huang Z."/>
            <person name="Pippel M."/>
            <person name="Hughes G.M."/>
            <person name="Lavrichenko K."/>
            <person name="Devanna P."/>
            <person name="Winkler S."/>
            <person name="Jermiin L.S."/>
            <person name="Skirmuntt E.C."/>
            <person name="Katzourakis A."/>
            <person name="Burkitt-Gray L."/>
            <person name="Ray D.A."/>
            <person name="Sullivan K.A.M."/>
            <person name="Roscito J.G."/>
            <person name="Kirilenko B.M."/>
            <person name="Davalos L.M."/>
            <person name="Corthals A.P."/>
            <person name="Power M.L."/>
            <person name="Jones G."/>
            <person name="Ransome R.D."/>
            <person name="Dechmann D.K.N."/>
            <person name="Locatelli A.G."/>
            <person name="Puechmaille S.J."/>
            <person name="Fedrigo O."/>
            <person name="Jarvis E.D."/>
            <person name="Hiller M."/>
            <person name="Vernes S.C."/>
            <person name="Myers E.W."/>
            <person name="Teeling E.C."/>
        </authorList>
    </citation>
    <scope>NUCLEOTIDE SEQUENCE [LARGE SCALE GENOMIC DNA]</scope>
    <source>
        <strain evidence="2">MPipKuh1</strain>
        <tissue evidence="2">Flight muscle</tissue>
    </source>
</reference>
<dbReference type="EMBL" id="JACAGB010000115">
    <property type="protein sequence ID" value="KAF6269179.1"/>
    <property type="molecule type" value="Genomic_DNA"/>
</dbReference>
<evidence type="ECO:0000256" key="1">
    <source>
        <dbReference type="SAM" id="MobiDB-lite"/>
    </source>
</evidence>
<dbReference type="AlphaFoldDB" id="A0A7J7QZB4"/>
<name>A0A7J7QZB4_PIPKU</name>
<keyword evidence="3" id="KW-1185">Reference proteome</keyword>
<feature type="compositionally biased region" description="Pro residues" evidence="1">
    <location>
        <begin position="106"/>
        <end position="117"/>
    </location>
</feature>
<protein>
    <submittedName>
        <fullName evidence="2">Uncharacterized protein</fullName>
    </submittedName>
</protein>